<dbReference type="Proteomes" id="UP000001227">
    <property type="component" value="Chromosome"/>
</dbReference>
<reference evidence="1 2" key="1">
    <citation type="journal article" date="2010" name="J. Bacteriol.">
        <title>The genome of the amoeba symbiont 'Candidatus Amoebophilus asiaticus' reveals common mechanisms for host cell interaction among amoeba-associated bacteria.</title>
        <authorList>
            <person name="Schmitz-Esser S."/>
            <person name="Tischler P."/>
            <person name="Arnold R."/>
            <person name="Montanaro J."/>
            <person name="Wagner M."/>
            <person name="Rattei T."/>
            <person name="Horn M."/>
        </authorList>
    </citation>
    <scope>NUCLEOTIDE SEQUENCE [LARGE SCALE GENOMIC DNA]</scope>
    <source>
        <strain evidence="1 2">5a2</strain>
    </source>
</reference>
<dbReference type="KEGG" id="aas:Aasi_0002"/>
<evidence type="ECO:0000313" key="1">
    <source>
        <dbReference type="EMBL" id="ACE05460.1"/>
    </source>
</evidence>
<name>B3EU41_AMOA5</name>
<gene>
    <name evidence="1" type="ordered locus">Aasi_0002</name>
</gene>
<dbReference type="HOGENOM" id="CLU_3179397_0_0_10"/>
<accession>B3EU41</accession>
<sequence length="46" mass="5595">MQYKMKYHYLFFIILILEKLSFSYGKVAAGIQPRNELIRNKEKKRS</sequence>
<dbReference type="AlphaFoldDB" id="B3EU41"/>
<evidence type="ECO:0000313" key="2">
    <source>
        <dbReference type="Proteomes" id="UP000001227"/>
    </source>
</evidence>
<protein>
    <submittedName>
        <fullName evidence="1">Uncharacterized protein</fullName>
    </submittedName>
</protein>
<dbReference type="EMBL" id="CP001102">
    <property type="protein sequence ID" value="ACE05460.1"/>
    <property type="molecule type" value="Genomic_DNA"/>
</dbReference>
<keyword evidence="2" id="KW-1185">Reference proteome</keyword>
<proteinExistence type="predicted"/>
<organism evidence="1 2">
    <name type="scientific">Amoebophilus asiaticus (strain 5a2)</name>
    <dbReference type="NCBI Taxonomy" id="452471"/>
    <lineage>
        <taxon>Bacteria</taxon>
        <taxon>Pseudomonadati</taxon>
        <taxon>Bacteroidota</taxon>
        <taxon>Cytophagia</taxon>
        <taxon>Cytophagales</taxon>
        <taxon>Amoebophilaceae</taxon>
        <taxon>Candidatus Amoebophilus</taxon>
    </lineage>
</organism>